<dbReference type="GeneID" id="41960635"/>
<sequence>MSRIYAPAETLVLLFGLSQSSAESLALFRLSIDLVAIPVLGGPVMIAIRSLVVMLVLRVWVAVIMIVLMVVAVRRIPEPVGIGATAHDAPVALVTILGFLGAIGPIANRSRSGGDRIDICLDMMTTGLESIGCSVYCGCSGLGSWLRSNRR</sequence>
<evidence type="ECO:0000313" key="2">
    <source>
        <dbReference type="Proteomes" id="UP000515153"/>
    </source>
</evidence>
<dbReference type="AlphaFoldDB" id="A0A6P8B7A2"/>
<feature type="transmembrane region" description="Helical" evidence="1">
    <location>
        <begin position="89"/>
        <end position="107"/>
    </location>
</feature>
<dbReference type="KEGG" id="pgri:PgNI_05695"/>
<keyword evidence="1" id="KW-1133">Transmembrane helix</keyword>
<organism evidence="2 3">
    <name type="scientific">Pyricularia grisea</name>
    <name type="common">Crabgrass-specific blast fungus</name>
    <name type="synonym">Magnaporthe grisea</name>
    <dbReference type="NCBI Taxonomy" id="148305"/>
    <lineage>
        <taxon>Eukaryota</taxon>
        <taxon>Fungi</taxon>
        <taxon>Dikarya</taxon>
        <taxon>Ascomycota</taxon>
        <taxon>Pezizomycotina</taxon>
        <taxon>Sordariomycetes</taxon>
        <taxon>Sordariomycetidae</taxon>
        <taxon>Magnaporthales</taxon>
        <taxon>Pyriculariaceae</taxon>
        <taxon>Pyricularia</taxon>
    </lineage>
</organism>
<reference evidence="3" key="2">
    <citation type="submission" date="2019-10" db="EMBL/GenBank/DDBJ databases">
        <authorList>
            <consortium name="NCBI Genome Project"/>
        </authorList>
    </citation>
    <scope>NUCLEOTIDE SEQUENCE</scope>
    <source>
        <strain evidence="3">NI907</strain>
    </source>
</reference>
<proteinExistence type="predicted"/>
<accession>A0A6P8B7A2</accession>
<protein>
    <submittedName>
        <fullName evidence="3">Uncharacterized protein</fullName>
    </submittedName>
</protein>
<dbReference type="RefSeq" id="XP_030983101.1">
    <property type="nucleotide sequence ID" value="XM_031125726.1"/>
</dbReference>
<keyword evidence="1" id="KW-0812">Transmembrane</keyword>
<dbReference type="Proteomes" id="UP000515153">
    <property type="component" value="Chromosome I"/>
</dbReference>
<keyword evidence="1" id="KW-0472">Membrane</keyword>
<evidence type="ECO:0000313" key="3">
    <source>
        <dbReference type="RefSeq" id="XP_030983101.1"/>
    </source>
</evidence>
<feature type="transmembrane region" description="Helical" evidence="1">
    <location>
        <begin position="59"/>
        <end position="77"/>
    </location>
</feature>
<name>A0A6P8B7A2_PYRGI</name>
<evidence type="ECO:0000256" key="1">
    <source>
        <dbReference type="SAM" id="Phobius"/>
    </source>
</evidence>
<reference evidence="3" key="3">
    <citation type="submission" date="2025-08" db="UniProtKB">
        <authorList>
            <consortium name="RefSeq"/>
        </authorList>
    </citation>
    <scope>IDENTIFICATION</scope>
    <source>
        <strain evidence="3">NI907</strain>
    </source>
</reference>
<feature type="transmembrane region" description="Helical" evidence="1">
    <location>
        <begin position="32"/>
        <end position="52"/>
    </location>
</feature>
<reference evidence="2 3" key="1">
    <citation type="journal article" date="2019" name="Mol. Biol. Evol.">
        <title>Blast fungal genomes show frequent chromosomal changes, gene gains and losses, and effector gene turnover.</title>
        <authorList>
            <person name="Gomez Luciano L.B."/>
            <person name="Jason Tsai I."/>
            <person name="Chuma I."/>
            <person name="Tosa Y."/>
            <person name="Chen Y.H."/>
            <person name="Li J.Y."/>
            <person name="Li M.Y."/>
            <person name="Jade Lu M.Y."/>
            <person name="Nakayashiki H."/>
            <person name="Li W.H."/>
        </authorList>
    </citation>
    <scope>NUCLEOTIDE SEQUENCE [LARGE SCALE GENOMIC DNA]</scope>
    <source>
        <strain evidence="2 3">NI907</strain>
    </source>
</reference>
<keyword evidence="2" id="KW-1185">Reference proteome</keyword>
<gene>
    <name evidence="3" type="ORF">PgNI_05695</name>
</gene>